<evidence type="ECO:0000256" key="1">
    <source>
        <dbReference type="SAM" id="MobiDB-lite"/>
    </source>
</evidence>
<feature type="region of interest" description="Disordered" evidence="1">
    <location>
        <begin position="1"/>
        <end position="22"/>
    </location>
</feature>
<dbReference type="EnsemblPlants" id="evm.model.01.1617">
    <property type="protein sequence ID" value="cds.evm.model.01.1617"/>
    <property type="gene ID" value="evm.TU.01.1617"/>
</dbReference>
<dbReference type="EMBL" id="UZAU01000041">
    <property type="status" value="NOT_ANNOTATED_CDS"/>
    <property type="molecule type" value="Genomic_DNA"/>
</dbReference>
<keyword evidence="3" id="KW-1185">Reference proteome</keyword>
<evidence type="ECO:0000313" key="3">
    <source>
        <dbReference type="Proteomes" id="UP000596661"/>
    </source>
</evidence>
<proteinExistence type="predicted"/>
<feature type="compositionally biased region" description="Low complexity" evidence="1">
    <location>
        <begin position="1"/>
        <end position="15"/>
    </location>
</feature>
<dbReference type="Gramene" id="evm.model.01.1617">
    <property type="protein sequence ID" value="cds.evm.model.01.1617"/>
    <property type="gene ID" value="evm.TU.01.1617"/>
</dbReference>
<reference evidence="2" key="2">
    <citation type="submission" date="2021-03" db="UniProtKB">
        <authorList>
            <consortium name="EnsemblPlants"/>
        </authorList>
    </citation>
    <scope>IDENTIFICATION</scope>
</reference>
<sequence>MAVTRRTSATSIASSDLPQDPMTTNLDVRVLATTGISVNLTDLANLANPTGTTNLTNTTGQVDIANSVGPNDQPLPPRVNPPLAPCTEGLANMEQPPGTTTNSGPRYYTWEIGPGIGEPHVDLGEDFELARRREVV</sequence>
<dbReference type="Proteomes" id="UP000596661">
    <property type="component" value="Chromosome 1"/>
</dbReference>
<organism evidence="2 3">
    <name type="scientific">Cannabis sativa</name>
    <name type="common">Hemp</name>
    <name type="synonym">Marijuana</name>
    <dbReference type="NCBI Taxonomy" id="3483"/>
    <lineage>
        <taxon>Eukaryota</taxon>
        <taxon>Viridiplantae</taxon>
        <taxon>Streptophyta</taxon>
        <taxon>Embryophyta</taxon>
        <taxon>Tracheophyta</taxon>
        <taxon>Spermatophyta</taxon>
        <taxon>Magnoliopsida</taxon>
        <taxon>eudicotyledons</taxon>
        <taxon>Gunneridae</taxon>
        <taxon>Pentapetalae</taxon>
        <taxon>rosids</taxon>
        <taxon>fabids</taxon>
        <taxon>Rosales</taxon>
        <taxon>Cannabaceae</taxon>
        <taxon>Cannabis</taxon>
    </lineage>
</organism>
<reference evidence="2" key="1">
    <citation type="submission" date="2018-11" db="EMBL/GenBank/DDBJ databases">
        <authorList>
            <person name="Grassa J C."/>
        </authorList>
    </citation>
    <scope>NUCLEOTIDE SEQUENCE [LARGE SCALE GENOMIC DNA]</scope>
</reference>
<evidence type="ECO:0000313" key="2">
    <source>
        <dbReference type="EnsemblPlants" id="cds.evm.model.01.1617"/>
    </source>
</evidence>
<protein>
    <submittedName>
        <fullName evidence="2">Uncharacterized protein</fullName>
    </submittedName>
</protein>
<name>A0A803NHV0_CANSA</name>
<dbReference type="AlphaFoldDB" id="A0A803NHV0"/>
<accession>A0A803NHV0</accession>